<sequence length="198" mass="22359">MVERRFMQQPDSWLGMIAGISGIICVVLVSKGKMINYLFGLIFAYSYFYVAWKANFLGEMNTVLYVYLPSQFIGYFVWKENMQKDGGSDVVKAKKLSAKGWGILLVTLAVSTFVFVQALRAAGGSSAGLDSMTTMITVAAQLLMILRYREQWLLWIALNILSIILWAENPAIYLMYGAYLLNSSYGFYNWTKLQQNAA</sequence>
<feature type="transmembrane region" description="Helical" evidence="10">
    <location>
        <begin position="153"/>
        <end position="176"/>
    </location>
</feature>
<evidence type="ECO:0000256" key="1">
    <source>
        <dbReference type="ARBA" id="ARBA00002672"/>
    </source>
</evidence>
<feature type="transmembrane region" description="Helical" evidence="10">
    <location>
        <begin position="12"/>
        <end position="30"/>
    </location>
</feature>
<proteinExistence type="inferred from homology"/>
<keyword evidence="8 10" id="KW-1133">Transmembrane helix</keyword>
<feature type="transmembrane region" description="Helical" evidence="10">
    <location>
        <begin position="125"/>
        <end position="146"/>
    </location>
</feature>
<dbReference type="GO" id="GO:0005886">
    <property type="term" value="C:plasma membrane"/>
    <property type="evidence" value="ECO:0007669"/>
    <property type="project" value="UniProtKB-SubCell"/>
</dbReference>
<feature type="transmembrane region" description="Helical" evidence="10">
    <location>
        <begin position="62"/>
        <end position="78"/>
    </location>
</feature>
<dbReference type="EMBL" id="FXUV01000014">
    <property type="protein sequence ID" value="SMQ12093.1"/>
    <property type="molecule type" value="Genomic_DNA"/>
</dbReference>
<comment type="subcellular location">
    <subcellularLocation>
        <location evidence="2">Cell membrane</location>
        <topology evidence="2">Multi-pass membrane protein</topology>
    </subcellularLocation>
</comment>
<organism evidence="11">
    <name type="scientific">Kingella negevensis</name>
    <dbReference type="NCBI Taxonomy" id="1522312"/>
    <lineage>
        <taxon>Bacteria</taxon>
        <taxon>Pseudomonadati</taxon>
        <taxon>Pseudomonadota</taxon>
        <taxon>Betaproteobacteria</taxon>
        <taxon>Neisseriales</taxon>
        <taxon>Neisseriaceae</taxon>
        <taxon>Kingella</taxon>
    </lineage>
</organism>
<evidence type="ECO:0000256" key="6">
    <source>
        <dbReference type="ARBA" id="ARBA00022475"/>
    </source>
</evidence>
<evidence type="ECO:0000256" key="7">
    <source>
        <dbReference type="ARBA" id="ARBA00022692"/>
    </source>
</evidence>
<reference evidence="11" key="1">
    <citation type="submission" date="2017-05" db="EMBL/GenBank/DDBJ databases">
        <authorList>
            <person name="Song R."/>
            <person name="Chenine A.L."/>
            <person name="Ruprecht R.M."/>
        </authorList>
    </citation>
    <scope>NUCLEOTIDE SEQUENCE</scope>
    <source>
        <strain evidence="11">Kingella_eburonensis</strain>
    </source>
</reference>
<comment type="function">
    <text evidence="1">Required for nicotinamide riboside transport across the inner membrane.</text>
</comment>
<keyword evidence="5" id="KW-0813">Transport</keyword>
<evidence type="ECO:0000256" key="8">
    <source>
        <dbReference type="ARBA" id="ARBA00022989"/>
    </source>
</evidence>
<evidence type="ECO:0000256" key="3">
    <source>
        <dbReference type="ARBA" id="ARBA00006669"/>
    </source>
</evidence>
<dbReference type="InterPro" id="IPR006419">
    <property type="entry name" value="NMN_transpt_PnuC"/>
</dbReference>
<dbReference type="PANTHER" id="PTHR36122:SF2">
    <property type="entry name" value="NICOTINAMIDE RIBOSIDE TRANSPORTER PNUC"/>
    <property type="match status" value="1"/>
</dbReference>
<evidence type="ECO:0000256" key="2">
    <source>
        <dbReference type="ARBA" id="ARBA00004651"/>
    </source>
</evidence>
<feature type="transmembrane region" description="Helical" evidence="10">
    <location>
        <begin position="98"/>
        <end position="119"/>
    </location>
</feature>
<dbReference type="GO" id="GO:0034257">
    <property type="term" value="F:nicotinamide riboside transmembrane transporter activity"/>
    <property type="evidence" value="ECO:0007669"/>
    <property type="project" value="InterPro"/>
</dbReference>
<evidence type="ECO:0000256" key="9">
    <source>
        <dbReference type="ARBA" id="ARBA00023136"/>
    </source>
</evidence>
<protein>
    <recommendedName>
        <fullName evidence="4">Nicotinamide riboside transporter PnuC</fullName>
    </recommendedName>
</protein>
<comment type="similarity">
    <text evidence="3">Belongs to the nicotinamide ribonucleoside (NR) uptake permease (TC 4.B.1) family.</text>
</comment>
<dbReference type="NCBIfam" id="TIGR01528">
    <property type="entry name" value="NMN_trans_PnuC"/>
    <property type="match status" value="1"/>
</dbReference>
<feature type="transmembrane region" description="Helical" evidence="10">
    <location>
        <begin position="37"/>
        <end position="56"/>
    </location>
</feature>
<evidence type="ECO:0000256" key="5">
    <source>
        <dbReference type="ARBA" id="ARBA00022448"/>
    </source>
</evidence>
<keyword evidence="7 10" id="KW-0812">Transmembrane</keyword>
<evidence type="ECO:0000256" key="4">
    <source>
        <dbReference type="ARBA" id="ARBA00017522"/>
    </source>
</evidence>
<name>A0A238HED1_9NEIS</name>
<keyword evidence="9 10" id="KW-0472">Membrane</keyword>
<gene>
    <name evidence="11" type="primary">pnuC</name>
    <name evidence="11" type="ORF">KEBURONENSIS_01102</name>
</gene>
<dbReference type="OrthoDB" id="9791248at2"/>
<dbReference type="PANTHER" id="PTHR36122">
    <property type="entry name" value="NICOTINAMIDE RIBOSIDE TRANSPORTER PNUC"/>
    <property type="match status" value="1"/>
</dbReference>
<evidence type="ECO:0000313" key="11">
    <source>
        <dbReference type="EMBL" id="SMQ12093.1"/>
    </source>
</evidence>
<keyword evidence="6" id="KW-1003">Cell membrane</keyword>
<accession>A0A238HED1</accession>
<dbReference type="Pfam" id="PF04973">
    <property type="entry name" value="NMN_transporter"/>
    <property type="match status" value="1"/>
</dbReference>
<evidence type="ECO:0000256" key="10">
    <source>
        <dbReference type="SAM" id="Phobius"/>
    </source>
</evidence>
<dbReference type="AlphaFoldDB" id="A0A238HED1"/>